<dbReference type="InterPro" id="IPR035668">
    <property type="entry name" value="Amicyanin"/>
</dbReference>
<feature type="domain" description="Blue (type 1) copper" evidence="4">
    <location>
        <begin position="36"/>
        <end position="113"/>
    </location>
</feature>
<feature type="chain" id="PRO_5047133260" evidence="3">
    <location>
        <begin position="27"/>
        <end position="114"/>
    </location>
</feature>
<evidence type="ECO:0000313" key="5">
    <source>
        <dbReference type="EMBL" id="MBR0798500.1"/>
    </source>
</evidence>
<sequence>MTSINRRDFGIAVVATLLLPVSAARAEDTAARAGDVAVHIDNFSFNPPQLDVKVGTTVTWTNRDDIPHTVVCPAKFRSKAMDTDGSFSFTFTEAGEYKYFCSLHPHMTGSIKVG</sequence>
<comment type="caution">
    <text evidence="5">The sequence shown here is derived from an EMBL/GenBank/DDBJ whole genome shotgun (WGS) entry which is preliminary data.</text>
</comment>
<evidence type="ECO:0000256" key="2">
    <source>
        <dbReference type="ARBA" id="ARBA00023008"/>
    </source>
</evidence>
<name>A0ABS5FNX4_9BRAD</name>
<feature type="signal peptide" evidence="3">
    <location>
        <begin position="1"/>
        <end position="26"/>
    </location>
</feature>
<keyword evidence="2" id="KW-0186">Copper</keyword>
<dbReference type="InterPro" id="IPR052721">
    <property type="entry name" value="ET_Amicyanin"/>
</dbReference>
<protein>
    <submittedName>
        <fullName evidence="5">Cupredoxin family copper-binding protein</fullName>
    </submittedName>
</protein>
<proteinExistence type="predicted"/>
<gene>
    <name evidence="5" type="ORF">JQ615_24230</name>
</gene>
<evidence type="ECO:0000256" key="1">
    <source>
        <dbReference type="ARBA" id="ARBA00022723"/>
    </source>
</evidence>
<evidence type="ECO:0000313" key="6">
    <source>
        <dbReference type="Proteomes" id="UP001315278"/>
    </source>
</evidence>
<dbReference type="CDD" id="cd13921">
    <property type="entry name" value="Amicyanin"/>
    <property type="match status" value="1"/>
</dbReference>
<dbReference type="RefSeq" id="WP_212493775.1">
    <property type="nucleotide sequence ID" value="NZ_JAFCJH010000027.1"/>
</dbReference>
<dbReference type="InterPro" id="IPR008972">
    <property type="entry name" value="Cupredoxin"/>
</dbReference>
<dbReference type="Pfam" id="PF00127">
    <property type="entry name" value="Copper-bind"/>
    <property type="match status" value="1"/>
</dbReference>
<dbReference type="InterPro" id="IPR000923">
    <property type="entry name" value="BlueCu_1"/>
</dbReference>
<accession>A0ABS5FNX4</accession>
<organism evidence="5 6">
    <name type="scientific">Bradyrhizobium jicamae</name>
    <dbReference type="NCBI Taxonomy" id="280332"/>
    <lineage>
        <taxon>Bacteria</taxon>
        <taxon>Pseudomonadati</taxon>
        <taxon>Pseudomonadota</taxon>
        <taxon>Alphaproteobacteria</taxon>
        <taxon>Hyphomicrobiales</taxon>
        <taxon>Nitrobacteraceae</taxon>
        <taxon>Bradyrhizobium</taxon>
    </lineage>
</organism>
<dbReference type="SUPFAM" id="SSF49503">
    <property type="entry name" value="Cupredoxins"/>
    <property type="match status" value="1"/>
</dbReference>
<reference evidence="6" key="1">
    <citation type="journal article" date="2021" name="ISME J.">
        <title>Evolutionary origin and ecological implication of a unique nif island in free-living Bradyrhizobium lineages.</title>
        <authorList>
            <person name="Tao J."/>
        </authorList>
    </citation>
    <scope>NUCLEOTIDE SEQUENCE [LARGE SCALE GENOMIC DNA]</scope>
    <source>
        <strain evidence="6">SZCCT0434</strain>
    </source>
</reference>
<dbReference type="PANTHER" id="PTHR36507:SF1">
    <property type="entry name" value="BLL1555 PROTEIN"/>
    <property type="match status" value="1"/>
</dbReference>
<dbReference type="PANTHER" id="PTHR36507">
    <property type="entry name" value="BLL1555 PROTEIN"/>
    <property type="match status" value="1"/>
</dbReference>
<evidence type="ECO:0000259" key="4">
    <source>
        <dbReference type="Pfam" id="PF00127"/>
    </source>
</evidence>
<keyword evidence="3" id="KW-0732">Signal</keyword>
<dbReference type="EMBL" id="JAFCJH010000027">
    <property type="protein sequence ID" value="MBR0798500.1"/>
    <property type="molecule type" value="Genomic_DNA"/>
</dbReference>
<keyword evidence="1" id="KW-0479">Metal-binding</keyword>
<dbReference type="Proteomes" id="UP001315278">
    <property type="component" value="Unassembled WGS sequence"/>
</dbReference>
<dbReference type="Gene3D" id="2.60.40.420">
    <property type="entry name" value="Cupredoxins - blue copper proteins"/>
    <property type="match status" value="1"/>
</dbReference>
<evidence type="ECO:0000256" key="3">
    <source>
        <dbReference type="SAM" id="SignalP"/>
    </source>
</evidence>
<keyword evidence="6" id="KW-1185">Reference proteome</keyword>